<evidence type="ECO:0000256" key="1">
    <source>
        <dbReference type="SAM" id="Phobius"/>
    </source>
</evidence>
<dbReference type="RefSeq" id="WP_066382792.1">
    <property type="nucleotide sequence ID" value="NZ_LTAZ01000005.1"/>
</dbReference>
<organism evidence="2 3">
    <name type="scientific">Halalkalicoccus paucihalophilus</name>
    <dbReference type="NCBI Taxonomy" id="1008153"/>
    <lineage>
        <taxon>Archaea</taxon>
        <taxon>Methanobacteriati</taxon>
        <taxon>Methanobacteriota</taxon>
        <taxon>Stenosarchaea group</taxon>
        <taxon>Halobacteria</taxon>
        <taxon>Halobacteriales</taxon>
        <taxon>Halococcaceae</taxon>
        <taxon>Halalkalicoccus</taxon>
    </lineage>
</organism>
<dbReference type="AlphaFoldDB" id="A0A151ADX2"/>
<dbReference type="Proteomes" id="UP000075321">
    <property type="component" value="Unassembled WGS sequence"/>
</dbReference>
<comment type="caution">
    <text evidence="2">The sequence shown here is derived from an EMBL/GenBank/DDBJ whole genome shotgun (WGS) entry which is preliminary data.</text>
</comment>
<keyword evidence="1" id="KW-1133">Transmembrane helix</keyword>
<dbReference type="EMBL" id="LTAZ01000005">
    <property type="protein sequence ID" value="KYH25752.1"/>
    <property type="molecule type" value="Genomic_DNA"/>
</dbReference>
<sequence>MSSERGREGGAFPDGFAVPITGLLALVFALMAGMSVLPALSGSPTDLAFPIIFGGASIVCFRLRRRYVAAREESTD</sequence>
<reference evidence="2 3" key="1">
    <citation type="submission" date="2016-02" db="EMBL/GenBank/DDBJ databases">
        <title>Genome sequence of Halalkalicoccus paucihalophilus DSM 24557.</title>
        <authorList>
            <person name="Poehlein A."/>
            <person name="Daniel R."/>
        </authorList>
    </citation>
    <scope>NUCLEOTIDE SEQUENCE [LARGE SCALE GENOMIC DNA]</scope>
    <source>
        <strain evidence="2 3">DSM 24557</strain>
    </source>
</reference>
<dbReference type="PATRIC" id="fig|1008153.3.peg.2477"/>
<keyword evidence="1" id="KW-0472">Membrane</keyword>
<accession>A0A151ADX2</accession>
<protein>
    <submittedName>
        <fullName evidence="2">Uncharacterized protein</fullName>
    </submittedName>
</protein>
<gene>
    <name evidence="2" type="ORF">HAPAU_24300</name>
</gene>
<dbReference type="OrthoDB" id="201437at2157"/>
<evidence type="ECO:0000313" key="3">
    <source>
        <dbReference type="Proteomes" id="UP000075321"/>
    </source>
</evidence>
<feature type="transmembrane region" description="Helical" evidence="1">
    <location>
        <begin position="20"/>
        <end position="41"/>
    </location>
</feature>
<evidence type="ECO:0000313" key="2">
    <source>
        <dbReference type="EMBL" id="KYH25752.1"/>
    </source>
</evidence>
<proteinExistence type="predicted"/>
<feature type="transmembrane region" description="Helical" evidence="1">
    <location>
        <begin position="47"/>
        <end position="63"/>
    </location>
</feature>
<keyword evidence="1" id="KW-0812">Transmembrane</keyword>
<name>A0A151ADX2_9EURY</name>
<keyword evidence="3" id="KW-1185">Reference proteome</keyword>